<evidence type="ECO:0000313" key="9">
    <source>
        <dbReference type="EMBL" id="PAU67593.1"/>
    </source>
</evidence>
<evidence type="ECO:0000256" key="3">
    <source>
        <dbReference type="ARBA" id="ARBA00022840"/>
    </source>
</evidence>
<evidence type="ECO:0000256" key="1">
    <source>
        <dbReference type="ARBA" id="ARBA00022723"/>
    </source>
</evidence>
<evidence type="ECO:0000256" key="7">
    <source>
        <dbReference type="SAM" id="MobiDB-lite"/>
    </source>
</evidence>
<evidence type="ECO:0000259" key="8">
    <source>
        <dbReference type="Pfam" id="PF01883"/>
    </source>
</evidence>
<dbReference type="Gene3D" id="3.40.50.300">
    <property type="entry name" value="P-loop containing nucleotide triphosphate hydrolases"/>
    <property type="match status" value="1"/>
</dbReference>
<comment type="similarity">
    <text evidence="6">Belongs to the Mrp/NBP35 ATP-binding proteins family.</text>
</comment>
<dbReference type="GO" id="GO:0051539">
    <property type="term" value="F:4 iron, 4 sulfur cluster binding"/>
    <property type="evidence" value="ECO:0007669"/>
    <property type="project" value="TreeGrafter"/>
</dbReference>
<keyword evidence="3 6" id="KW-0067">ATP-binding</keyword>
<protein>
    <recommendedName>
        <fullName evidence="6">Iron-sulfur cluster carrier protein</fullName>
    </recommendedName>
</protein>
<dbReference type="InterPro" id="IPR027417">
    <property type="entry name" value="P-loop_NTPase"/>
</dbReference>
<dbReference type="InterPro" id="IPR002744">
    <property type="entry name" value="MIP18-like"/>
</dbReference>
<dbReference type="GO" id="GO:0016887">
    <property type="term" value="F:ATP hydrolysis activity"/>
    <property type="evidence" value="ECO:0007669"/>
    <property type="project" value="UniProtKB-UniRule"/>
</dbReference>
<name>A0A2A2EEX7_9BIFI</name>
<dbReference type="Proteomes" id="UP000218399">
    <property type="component" value="Unassembled WGS sequence"/>
</dbReference>
<feature type="binding site" evidence="6">
    <location>
        <begin position="243"/>
        <end position="250"/>
    </location>
    <ligand>
        <name>ATP</name>
        <dbReference type="ChEBI" id="CHEBI:30616"/>
    </ligand>
</feature>
<dbReference type="Gene3D" id="3.30.300.130">
    <property type="entry name" value="Fe-S cluster assembly (FSCA)"/>
    <property type="match status" value="1"/>
</dbReference>
<keyword evidence="10" id="KW-1185">Reference proteome</keyword>
<evidence type="ECO:0000256" key="2">
    <source>
        <dbReference type="ARBA" id="ARBA00022741"/>
    </source>
</evidence>
<dbReference type="GO" id="GO:0005524">
    <property type="term" value="F:ATP binding"/>
    <property type="evidence" value="ECO:0007669"/>
    <property type="project" value="UniProtKB-UniRule"/>
</dbReference>
<dbReference type="EMBL" id="MVOH01000013">
    <property type="protein sequence ID" value="PAU67593.1"/>
    <property type="molecule type" value="Genomic_DNA"/>
</dbReference>
<dbReference type="GO" id="GO:0016226">
    <property type="term" value="P:iron-sulfur cluster assembly"/>
    <property type="evidence" value="ECO:0007669"/>
    <property type="project" value="InterPro"/>
</dbReference>
<dbReference type="CDD" id="cd02037">
    <property type="entry name" value="Mrp_NBP35"/>
    <property type="match status" value="1"/>
</dbReference>
<dbReference type="InterPro" id="IPR019591">
    <property type="entry name" value="Mrp/NBP35_ATP-bd"/>
</dbReference>
<reference evidence="9 10" key="1">
    <citation type="journal article" date="2017" name="ISME J.">
        <title>Unveiling bifidobacterial biogeography across the mammalian branch of the tree of life.</title>
        <authorList>
            <person name="Milani C."/>
            <person name="Mangifesta M."/>
            <person name="Mancabelli L."/>
            <person name="Lugli G.A."/>
            <person name="James K."/>
            <person name="Duranti S."/>
            <person name="Turroni F."/>
            <person name="Ferrario C."/>
            <person name="Ossiprandi M.C."/>
            <person name="van Sinderen D."/>
            <person name="Ventura M."/>
        </authorList>
    </citation>
    <scope>NUCLEOTIDE SEQUENCE [LARGE SCALE GENOMIC DNA]</scope>
    <source>
        <strain evidence="10">Ham19E</strain>
    </source>
</reference>
<keyword evidence="5 6" id="KW-0411">Iron-sulfur</keyword>
<feature type="region of interest" description="Disordered" evidence="7">
    <location>
        <begin position="112"/>
        <end position="132"/>
    </location>
</feature>
<dbReference type="InterPro" id="IPR034904">
    <property type="entry name" value="FSCA_dom_sf"/>
</dbReference>
<keyword evidence="2 6" id="KW-0547">Nucleotide-binding</keyword>
<dbReference type="InterPro" id="IPR033756">
    <property type="entry name" value="YlxH/NBP35"/>
</dbReference>
<evidence type="ECO:0000256" key="6">
    <source>
        <dbReference type="HAMAP-Rule" id="MF_02040"/>
    </source>
</evidence>
<dbReference type="AlphaFoldDB" id="A0A2A2EEX7"/>
<keyword evidence="6" id="KW-0378">Hydrolase</keyword>
<accession>A0A2A2EEX7</accession>
<proteinExistence type="inferred from homology"/>
<comment type="caution">
    <text evidence="9">The sequence shown here is derived from an EMBL/GenBank/DDBJ whole genome shotgun (WGS) entry which is preliminary data.</text>
</comment>
<dbReference type="InterPro" id="IPR044304">
    <property type="entry name" value="NUBPL-like"/>
</dbReference>
<feature type="domain" description="MIP18 family-like" evidence="8">
    <location>
        <begin position="10"/>
        <end position="39"/>
    </location>
</feature>
<evidence type="ECO:0000256" key="4">
    <source>
        <dbReference type="ARBA" id="ARBA00023004"/>
    </source>
</evidence>
<comment type="function">
    <text evidence="6">Binds and transfers iron-sulfur (Fe-S) clusters to target apoproteins. Can hydrolyze ATP.</text>
</comment>
<keyword evidence="1 6" id="KW-0479">Metal-binding</keyword>
<evidence type="ECO:0000313" key="10">
    <source>
        <dbReference type="Proteomes" id="UP000218399"/>
    </source>
</evidence>
<dbReference type="PANTHER" id="PTHR42961:SF2">
    <property type="entry name" value="IRON-SULFUR PROTEIN NUBPL"/>
    <property type="match status" value="1"/>
</dbReference>
<dbReference type="GO" id="GO:0046872">
    <property type="term" value="F:metal ion binding"/>
    <property type="evidence" value="ECO:0007669"/>
    <property type="project" value="UniProtKB-KW"/>
</dbReference>
<sequence length="497" mass="51681">MNDETTAITQAIMDRLDHVIDPELGRSVTQLGMIANVTVIPTTTIGGTSEIVTGGTPEIVTGGTPDIDAVNDARPSITGSAENNATGSSTGCTIANAGCSYDGSAADNHMSVANGHSHATGNGGTANNEDDAAGNIRAASDDSAACNEDDAARNTSDDAAHACDVLIDVELTVPGCPLSEQIAAQIEQAVASYPYARLTPKITVGTMADEKLHALVNDLKAARRENPFNKPGIKTRVFAIASGKGGVGKSSISANLAATFAALGYDTAAIDADIYGFSLPRLFGARSQPTNLNGMLMPVTAWGVKLMSIGMFAGSDRAILWRGPRLQRSLEQFLADVWWGEPDVLILDLAPGTGDMAISVAQALPNAELVVITTPQPSASDIAARSGLVALQVPMRVRGVVENMSYFDHAGERLEIFGAGGGARVSAQLSRALGYDVPMLAQLPLDPRIRETGETSGRPAVLNEDGTLRDDDFGATFVRLAHALIEGNTNNVGPTTN</sequence>
<dbReference type="SUPFAM" id="SSF117916">
    <property type="entry name" value="Fe-S cluster assembly (FSCA) domain-like"/>
    <property type="match status" value="1"/>
</dbReference>
<organism evidence="9 10">
    <name type="scientific">Bifidobacterium criceti</name>
    <dbReference type="NCBI Taxonomy" id="1960969"/>
    <lineage>
        <taxon>Bacteria</taxon>
        <taxon>Bacillati</taxon>
        <taxon>Actinomycetota</taxon>
        <taxon>Actinomycetes</taxon>
        <taxon>Bifidobacteriales</taxon>
        <taxon>Bifidobacteriaceae</taxon>
        <taxon>Bifidobacterium</taxon>
    </lineage>
</organism>
<dbReference type="HAMAP" id="MF_02040">
    <property type="entry name" value="Mrp_NBP35"/>
    <property type="match status" value="1"/>
</dbReference>
<dbReference type="GO" id="GO:0140663">
    <property type="term" value="F:ATP-dependent FeS chaperone activity"/>
    <property type="evidence" value="ECO:0007669"/>
    <property type="project" value="InterPro"/>
</dbReference>
<dbReference type="PANTHER" id="PTHR42961">
    <property type="entry name" value="IRON-SULFUR PROTEIN NUBPL"/>
    <property type="match status" value="1"/>
</dbReference>
<comment type="subunit">
    <text evidence="6">Homodimer.</text>
</comment>
<gene>
    <name evidence="9" type="ORF">B1526_1065</name>
</gene>
<dbReference type="SUPFAM" id="SSF52540">
    <property type="entry name" value="P-loop containing nucleoside triphosphate hydrolases"/>
    <property type="match status" value="1"/>
</dbReference>
<evidence type="ECO:0000256" key="5">
    <source>
        <dbReference type="ARBA" id="ARBA00023014"/>
    </source>
</evidence>
<keyword evidence="4 6" id="KW-0408">Iron</keyword>
<dbReference type="Pfam" id="PF10609">
    <property type="entry name" value="ParA"/>
    <property type="match status" value="1"/>
</dbReference>
<dbReference type="Pfam" id="PF01883">
    <property type="entry name" value="FeS_assembly_P"/>
    <property type="match status" value="1"/>
</dbReference>